<dbReference type="PANTHER" id="PTHR14187:SF5">
    <property type="entry name" value="HEAT SHOCK 70 KDA PROTEIN 12A"/>
    <property type="match status" value="1"/>
</dbReference>
<evidence type="ECO:0008006" key="9">
    <source>
        <dbReference type="Google" id="ProtNLM"/>
    </source>
</evidence>
<evidence type="ECO:0000256" key="1">
    <source>
        <dbReference type="ARBA" id="ARBA00022741"/>
    </source>
</evidence>
<evidence type="ECO:0000256" key="4">
    <source>
        <dbReference type="ARBA" id="ARBA00022840"/>
    </source>
</evidence>
<evidence type="ECO:0000259" key="5">
    <source>
        <dbReference type="PROSITE" id="PS51192"/>
    </source>
</evidence>
<evidence type="ECO:0000259" key="6">
    <source>
        <dbReference type="PROSITE" id="PS51194"/>
    </source>
</evidence>
<dbReference type="Pfam" id="PF00271">
    <property type="entry name" value="Helicase_C"/>
    <property type="match status" value="1"/>
</dbReference>
<dbReference type="InterPro" id="IPR000629">
    <property type="entry name" value="RNA-helicase_DEAD-box_CS"/>
</dbReference>
<evidence type="ECO:0000313" key="8">
    <source>
        <dbReference type="Proteomes" id="UP001473302"/>
    </source>
</evidence>
<keyword evidence="2" id="KW-0378">Hydrolase</keyword>
<dbReference type="CDD" id="cd18787">
    <property type="entry name" value="SF2_C_DEAD"/>
    <property type="match status" value="1"/>
</dbReference>
<protein>
    <recommendedName>
        <fullName evidence="9">RNA helicase</fullName>
    </recommendedName>
</protein>
<evidence type="ECO:0000256" key="2">
    <source>
        <dbReference type="ARBA" id="ARBA00022801"/>
    </source>
</evidence>
<dbReference type="PROSITE" id="PS51194">
    <property type="entry name" value="HELICASE_CTER"/>
    <property type="match status" value="1"/>
</dbReference>
<evidence type="ECO:0000256" key="3">
    <source>
        <dbReference type="ARBA" id="ARBA00022806"/>
    </source>
</evidence>
<dbReference type="InterPro" id="IPR043129">
    <property type="entry name" value="ATPase_NBD"/>
</dbReference>
<dbReference type="EMBL" id="BAABUK010000007">
    <property type="protein sequence ID" value="GAA5810624.1"/>
    <property type="molecule type" value="Genomic_DNA"/>
</dbReference>
<dbReference type="PROSITE" id="PS00039">
    <property type="entry name" value="DEAD_ATP_HELICASE"/>
    <property type="match status" value="1"/>
</dbReference>
<dbReference type="PROSITE" id="PS51192">
    <property type="entry name" value="HELICASE_ATP_BIND_1"/>
    <property type="match status" value="1"/>
</dbReference>
<dbReference type="SUPFAM" id="SSF52540">
    <property type="entry name" value="P-loop containing nucleoside triphosphate hydrolases"/>
    <property type="match status" value="1"/>
</dbReference>
<keyword evidence="1" id="KW-0547">Nucleotide-binding</keyword>
<dbReference type="PANTHER" id="PTHR14187">
    <property type="entry name" value="ALPHA KINASE/ELONGATION FACTOR 2 KINASE"/>
    <property type="match status" value="1"/>
</dbReference>
<keyword evidence="4" id="KW-0067">ATP-binding</keyword>
<dbReference type="Pfam" id="PF00270">
    <property type="entry name" value="DEAD"/>
    <property type="match status" value="1"/>
</dbReference>
<dbReference type="SMART" id="SM00490">
    <property type="entry name" value="HELICc"/>
    <property type="match status" value="1"/>
</dbReference>
<dbReference type="Gene3D" id="3.40.50.300">
    <property type="entry name" value="P-loop containing nucleotide triphosphate hydrolases"/>
    <property type="match status" value="2"/>
</dbReference>
<dbReference type="SUPFAM" id="SSF53067">
    <property type="entry name" value="Actin-like ATPase domain"/>
    <property type="match status" value="4"/>
</dbReference>
<keyword evidence="3" id="KW-0347">Helicase</keyword>
<dbReference type="InterPro" id="IPR001650">
    <property type="entry name" value="Helicase_C-like"/>
</dbReference>
<name>A0ABP9YUT0_9FUNG</name>
<gene>
    <name evidence="7" type="ORF">MFLAVUS_004047</name>
</gene>
<accession>A0ABP9YUT0</accession>
<organism evidence="7 8">
    <name type="scientific">Mucor flavus</name>
    <dbReference type="NCBI Taxonomy" id="439312"/>
    <lineage>
        <taxon>Eukaryota</taxon>
        <taxon>Fungi</taxon>
        <taxon>Fungi incertae sedis</taxon>
        <taxon>Mucoromycota</taxon>
        <taxon>Mucoromycotina</taxon>
        <taxon>Mucoromycetes</taxon>
        <taxon>Mucorales</taxon>
        <taxon>Mucorineae</taxon>
        <taxon>Mucoraceae</taxon>
        <taxon>Mucor</taxon>
    </lineage>
</organism>
<proteinExistence type="predicted"/>
<feature type="domain" description="Helicase ATP-binding" evidence="5">
    <location>
        <begin position="16"/>
        <end position="192"/>
    </location>
</feature>
<dbReference type="SMART" id="SM00487">
    <property type="entry name" value="DEXDc"/>
    <property type="match status" value="1"/>
</dbReference>
<sequence>MSYTRPSKIQQMAIPLILADPPRNLIAQSQSGTGKTAAFVLAILKRIDPNLKQTQAICLVPSRELATQMVDSIQEIAKFLPITSVCIVKDVFKTGSREWINKNQMLTEHIIVGTPGIILNCLRRRQTINVNHLKMFILDEADNMLDYDGLGDQSIRIRNLIPVKPQILLFSATFPDYVCNFARKFAPDPHEITLTVEELSVRNIVQCYMDCINEEQKYDIACNIYDVLTVSQSIIFCKRRSSADIIARKMRELGHLVGCIHGEMTADVRDVVIDDFRRGIFKVLVTTNLISRGIDISSVSLVINYDMPLDRFGNPDAEVYLHRIGRTGRFGHTGISIIFVHDEVTFRYVKYLENHFKVKIRRIPTEDWQAIEKIFKGFHFIILFECTMLFCLVMAPLSTSLPSLSDSHLCHTWEQSSLLQDIVLKKMDSKKDLDYSSNDFPKVPTAIAYHRTDPRKLKWGLSAVNMTEDEKEEYEEVIELFKLHLDEDFMSNPGEVPTLPDGTSALTIISDYLKELHKCICEEMRLSMDDDQDFNSKKELFQYCLTVPSKWSTNARNNMIRASILAGIISREDPPERLIIISDLEAAILYTELSPDGIHAESGESILVCDIGGSSVDIAVFTKFVEGSKRILVETTPRYFKYNCVSDELDARMAESLNRNATPYGFDQEFKSVFGSDLTFLDNRYDVSTGYFTSGIEEFVIPPSMIHEQVFEPVISEIVDVMDYQIGELNERGSNLDYIVLTGGFIPNFYLVKSIKERFGDKIKEIVSPPKGASLTLSRGATYSVLLDPYDEETHSHYLPIDLPENKVLVMDAETRVVNNLVEYNKRRFVTIGIDLGTLFSTASYALTGEDKQTDDVHDITKWPKNRLHLSSKVPSAIRYHLTDHTIYKCGYEALLMSDTEKEEYGEVIQQFKLYLDEDKYLDTIEPLPEGLTILKVLSDYLTSMYSNICTQIKHSSNYRSEGIMQRKFLYCLTVPATYSNKSKAILREACIRADMISRYDHFDRLIMVSESEAAVLYAEKKTNQFNADDTMLVCEAGFYTINLALFKKSTFEGGTKSFQEVLDGLSIPFDSEQVINEYFIKYVTDVLDEFGYELEEEWAWKSLLKHLHYAVKPVILDNNDDENEVFDFLLSLPGAEIETDGFNLNEEGLVIESRLLRQHVFDPTVENILSMIESQFNQVHNTELNYIILVGELGQTDYLRTKVEDRFSEYVESICVPERGDRAVARGAVYHALDSH</sequence>
<dbReference type="CDD" id="cd10170">
    <property type="entry name" value="ASKHA_NBD_HSP70"/>
    <property type="match status" value="2"/>
</dbReference>
<dbReference type="InterPro" id="IPR027417">
    <property type="entry name" value="P-loop_NTPase"/>
</dbReference>
<keyword evidence="8" id="KW-1185">Reference proteome</keyword>
<dbReference type="InterPro" id="IPR011545">
    <property type="entry name" value="DEAD/DEAH_box_helicase_dom"/>
</dbReference>
<dbReference type="Gene3D" id="3.30.420.40">
    <property type="match status" value="2"/>
</dbReference>
<dbReference type="Proteomes" id="UP001473302">
    <property type="component" value="Unassembled WGS sequence"/>
</dbReference>
<dbReference type="InterPro" id="IPR014001">
    <property type="entry name" value="Helicase_ATP-bd"/>
</dbReference>
<feature type="domain" description="Helicase C-terminal" evidence="6">
    <location>
        <begin position="223"/>
        <end position="371"/>
    </location>
</feature>
<evidence type="ECO:0000313" key="7">
    <source>
        <dbReference type="EMBL" id="GAA5810624.1"/>
    </source>
</evidence>
<dbReference type="CDD" id="cd17963">
    <property type="entry name" value="DEADc_DDX19_DDX25"/>
    <property type="match status" value="1"/>
</dbReference>
<reference evidence="7 8" key="1">
    <citation type="submission" date="2024-04" db="EMBL/GenBank/DDBJ databases">
        <title>genome sequences of Mucor flavus KT1a and Helicostylum pulchrum KT1b strains isolated from the surface of a dry-aged beef.</title>
        <authorList>
            <person name="Toyotome T."/>
            <person name="Hosono M."/>
            <person name="Torimaru M."/>
            <person name="Fukuda K."/>
            <person name="Mikami N."/>
        </authorList>
    </citation>
    <scope>NUCLEOTIDE SEQUENCE [LARGE SCALE GENOMIC DNA]</scope>
    <source>
        <strain evidence="7 8">KT1a</strain>
    </source>
</reference>
<comment type="caution">
    <text evidence="7">The sequence shown here is derived from an EMBL/GenBank/DDBJ whole genome shotgun (WGS) entry which is preliminary data.</text>
</comment>